<dbReference type="AlphaFoldDB" id="A0A2P2IHA1"/>
<accession>A0A2P2IHA1</accession>
<proteinExistence type="predicted"/>
<reference evidence="1" key="1">
    <citation type="submission" date="2018-02" db="EMBL/GenBank/DDBJ databases">
        <title>Rhizophora mucronata_Transcriptome.</title>
        <authorList>
            <person name="Meera S.P."/>
            <person name="Sreeshan A."/>
            <person name="Augustine A."/>
        </authorList>
    </citation>
    <scope>NUCLEOTIDE SEQUENCE</scope>
    <source>
        <tissue evidence="1">Leaf</tissue>
    </source>
</reference>
<protein>
    <submittedName>
        <fullName evidence="1">Uncharacterized protein</fullName>
    </submittedName>
</protein>
<evidence type="ECO:0000313" key="1">
    <source>
        <dbReference type="EMBL" id="MBW80600.1"/>
    </source>
</evidence>
<dbReference type="EMBL" id="GGEC01000117">
    <property type="protein sequence ID" value="MBW80600.1"/>
    <property type="molecule type" value="Transcribed_RNA"/>
</dbReference>
<name>A0A2P2IHA1_RHIMU</name>
<organism evidence="1">
    <name type="scientific">Rhizophora mucronata</name>
    <name type="common">Asiatic mangrove</name>
    <dbReference type="NCBI Taxonomy" id="61149"/>
    <lineage>
        <taxon>Eukaryota</taxon>
        <taxon>Viridiplantae</taxon>
        <taxon>Streptophyta</taxon>
        <taxon>Embryophyta</taxon>
        <taxon>Tracheophyta</taxon>
        <taxon>Spermatophyta</taxon>
        <taxon>Magnoliopsida</taxon>
        <taxon>eudicotyledons</taxon>
        <taxon>Gunneridae</taxon>
        <taxon>Pentapetalae</taxon>
        <taxon>rosids</taxon>
        <taxon>fabids</taxon>
        <taxon>Malpighiales</taxon>
        <taxon>Rhizophoraceae</taxon>
        <taxon>Rhizophora</taxon>
    </lineage>
</organism>
<sequence>MQPPRLSPTSCGQALPSCLNIHIFSLTFVITIRT</sequence>